<feature type="domain" description="BON" evidence="2">
    <location>
        <begin position="140"/>
        <end position="208"/>
    </location>
</feature>
<dbReference type="PANTHER" id="PTHR34606">
    <property type="entry name" value="BON DOMAIN-CONTAINING PROTEIN"/>
    <property type="match status" value="1"/>
</dbReference>
<comment type="caution">
    <text evidence="3">The sequence shown here is derived from an EMBL/GenBank/DDBJ whole genome shotgun (WGS) entry which is preliminary data.</text>
</comment>
<dbReference type="Proteomes" id="UP000273536">
    <property type="component" value="Unassembled WGS sequence"/>
</dbReference>
<proteinExistence type="predicted"/>
<sequence>MRVYVVKAVHSETKSHRKRNAHMFSLKKIALITAAAALLGSGPVLAQPDLPTQLAEARQEGSIWTAFALNKHLSPFKIDVNVDQGTATLKGKVENEVDRELAERIALDTKGIEKVDNQLEVDPAVASEPGTRTNMAQRFEDATLVATVKSKLLWGSVTEALTIDVDSKDGVVTLKGRAQSPEAKELAGSLASNTDGVISVNNLISLSAADSIAAKTQPQTLTPTEEMSDAWITSKVKASLIYSRTLDGLNIKVDTKAGVVSLNGVVANFAEKELAVEIARNIRGVKGVNGDALKVMARSAG</sequence>
<keyword evidence="1" id="KW-0732">Signal</keyword>
<evidence type="ECO:0000259" key="2">
    <source>
        <dbReference type="PROSITE" id="PS50914"/>
    </source>
</evidence>
<reference evidence="3 4" key="1">
    <citation type="submission" date="2018-08" db="EMBL/GenBank/DDBJ databases">
        <title>Recombination of ecologically and evolutionarily significant loci maintains genetic cohesion in the Pseudomonas syringae species complex.</title>
        <authorList>
            <person name="Dillon M."/>
            <person name="Thakur S."/>
            <person name="Almeida R.N.D."/>
            <person name="Weir B.S."/>
            <person name="Guttman D.S."/>
        </authorList>
    </citation>
    <scope>NUCLEOTIDE SEQUENCE [LARGE SCALE GENOMIC DNA]</scope>
    <source>
        <strain evidence="3 4">ICMP 6372</strain>
    </source>
</reference>
<name>A0A0P9RMI9_PSESG</name>
<dbReference type="SMART" id="SM00749">
    <property type="entry name" value="BON"/>
    <property type="match status" value="3"/>
</dbReference>
<accession>A0A0P9RMI9</accession>
<dbReference type="EMBL" id="RBPS01000037">
    <property type="protein sequence ID" value="RMO40852.1"/>
    <property type="molecule type" value="Genomic_DNA"/>
</dbReference>
<evidence type="ECO:0000313" key="4">
    <source>
        <dbReference type="Proteomes" id="UP000273536"/>
    </source>
</evidence>
<evidence type="ECO:0000256" key="1">
    <source>
        <dbReference type="SAM" id="SignalP"/>
    </source>
</evidence>
<dbReference type="InterPro" id="IPR007055">
    <property type="entry name" value="BON_dom"/>
</dbReference>
<feature type="chain" id="PRO_5044055403" evidence="1">
    <location>
        <begin position="47"/>
        <end position="301"/>
    </location>
</feature>
<dbReference type="AlphaFoldDB" id="A0A0P9RMI9"/>
<dbReference type="InterPro" id="IPR051686">
    <property type="entry name" value="Lipoprotein_DolP"/>
</dbReference>
<organism evidence="3 4">
    <name type="scientific">Pseudomonas savastanoi pv. glycinea</name>
    <name type="common">Pseudomonas syringae pv. glycinea</name>
    <dbReference type="NCBI Taxonomy" id="318"/>
    <lineage>
        <taxon>Bacteria</taxon>
        <taxon>Pseudomonadati</taxon>
        <taxon>Pseudomonadota</taxon>
        <taxon>Gammaproteobacteria</taxon>
        <taxon>Pseudomonadales</taxon>
        <taxon>Pseudomonadaceae</taxon>
        <taxon>Pseudomonas</taxon>
    </lineage>
</organism>
<dbReference type="InterPro" id="IPR014004">
    <property type="entry name" value="Transpt-assoc_nodulatn_dom_bac"/>
</dbReference>
<feature type="signal peptide" evidence="1">
    <location>
        <begin position="1"/>
        <end position="46"/>
    </location>
</feature>
<protein>
    <submittedName>
        <fullName evidence="3">Putative Osmotically inducible protein</fullName>
    </submittedName>
</protein>
<gene>
    <name evidence="3" type="ORF">ALQ42_05037</name>
</gene>
<dbReference type="Pfam" id="PF04972">
    <property type="entry name" value="BON"/>
    <property type="match status" value="3"/>
</dbReference>
<evidence type="ECO:0000313" key="3">
    <source>
        <dbReference type="EMBL" id="RMO40852.1"/>
    </source>
</evidence>
<feature type="domain" description="BON" evidence="2">
    <location>
        <begin position="55"/>
        <end position="123"/>
    </location>
</feature>
<dbReference type="PANTHER" id="PTHR34606:SF15">
    <property type="entry name" value="BON DOMAIN-CONTAINING PROTEIN"/>
    <property type="match status" value="1"/>
</dbReference>
<dbReference type="PROSITE" id="PS50914">
    <property type="entry name" value="BON"/>
    <property type="match status" value="3"/>
</dbReference>
<dbReference type="Gene3D" id="3.30.1340.30">
    <property type="match status" value="3"/>
</dbReference>
<feature type="domain" description="BON" evidence="2">
    <location>
        <begin position="228"/>
        <end position="297"/>
    </location>
</feature>